<dbReference type="InterPro" id="IPR056125">
    <property type="entry name" value="DUF7708"/>
</dbReference>
<dbReference type="PROSITE" id="PS50297">
    <property type="entry name" value="ANK_REP_REGION"/>
    <property type="match status" value="1"/>
</dbReference>
<evidence type="ECO:0000313" key="3">
    <source>
        <dbReference type="EMBL" id="KAF7553701.1"/>
    </source>
</evidence>
<dbReference type="InterPro" id="IPR036770">
    <property type="entry name" value="Ankyrin_rpt-contain_sf"/>
</dbReference>
<dbReference type="AlphaFoldDB" id="A0A9P5HGW7"/>
<dbReference type="SUPFAM" id="SSF48403">
    <property type="entry name" value="Ankyrin repeat"/>
    <property type="match status" value="1"/>
</dbReference>
<dbReference type="Gene3D" id="1.25.40.20">
    <property type="entry name" value="Ankyrin repeat-containing domain"/>
    <property type="match status" value="1"/>
</dbReference>
<reference evidence="3" key="1">
    <citation type="submission" date="2020-03" db="EMBL/GenBank/DDBJ databases">
        <title>Draft Genome Sequence of Cylindrodendrum hubeiense.</title>
        <authorList>
            <person name="Buettner E."/>
            <person name="Kellner H."/>
        </authorList>
    </citation>
    <scope>NUCLEOTIDE SEQUENCE</scope>
    <source>
        <strain evidence="3">IHI 201604</strain>
    </source>
</reference>
<keyword evidence="4" id="KW-1185">Reference proteome</keyword>
<evidence type="ECO:0000259" key="2">
    <source>
        <dbReference type="Pfam" id="PF24809"/>
    </source>
</evidence>
<dbReference type="PROSITE" id="PS50088">
    <property type="entry name" value="ANK_REPEAT"/>
    <property type="match status" value="1"/>
</dbReference>
<comment type="caution">
    <text evidence="3">The sequence shown here is derived from an EMBL/GenBank/DDBJ whole genome shotgun (WGS) entry which is preliminary data.</text>
</comment>
<dbReference type="OrthoDB" id="21416at2759"/>
<feature type="domain" description="DUF7708" evidence="2">
    <location>
        <begin position="68"/>
        <end position="205"/>
    </location>
</feature>
<dbReference type="Proteomes" id="UP000722485">
    <property type="component" value="Unassembled WGS sequence"/>
</dbReference>
<gene>
    <name evidence="3" type="ORF">G7Z17_g3447</name>
</gene>
<sequence length="661" mass="74786">MATTDPIQSVFDSAKREFEKGLNNRALFQDILAANTINHVYDTIEELQKKQGKRELLRYLARIDPLLKCLQNYASVIDVFVQVKPDILALIWGPIRLLLLWSSETKKSFDAILNITQNLGVLLPQFQEIGKLFTDKERMTAALALFFRDMLDFYLIALKFFKLSKWQLFFDSVWPKRKAEIEVVEANIEKHSQMIRSEATIEHLREAHEARAHAFDSFKRIEESQTSQKFQSLEASLLFQLGSEEPVIQPLLTEFNQRDLKSNTKAVAELLKTAISVVGPVLVIVDAVDEIDECERAHLICILLDTLKESSEMKLCFSSRAEDEIDRIIGTQAEIIRVDKNNSGSIQSYVNHRTKQLIDKHQFSPVARSEIRSLISPVAANSKGMFLYARIVMDNIMMLNNVEEVRHELKALPEDLDAAVNHLSPGTVRLKAIKILGWVAISPAPLTLGELQQALLVGSCTDDAPTVSSLLNIVELCGPIVELKDDQPQLVHFTVLDREQESIIAAVILTNSFEVFDVWENSLEELPEDWGHSIFAGRVLVAAKNHPAMEKRLMKSVARSSLSIPQAKVLLELGANINHPRKPWRRHGLTPLHQALKKSTKEGAEFVEFLMMNGANPKYGYGPREVSWEIGSVTISKWLGVSWEDLVESTQEFREEDSDSE</sequence>
<feature type="repeat" description="ANK" evidence="1">
    <location>
        <begin position="587"/>
        <end position="616"/>
    </location>
</feature>
<keyword evidence="1" id="KW-0040">ANK repeat</keyword>
<dbReference type="InterPro" id="IPR002110">
    <property type="entry name" value="Ankyrin_rpt"/>
</dbReference>
<evidence type="ECO:0000313" key="4">
    <source>
        <dbReference type="Proteomes" id="UP000722485"/>
    </source>
</evidence>
<dbReference type="PANTHER" id="PTHR10039:SF14">
    <property type="entry name" value="NACHT DOMAIN-CONTAINING PROTEIN"/>
    <property type="match status" value="1"/>
</dbReference>
<evidence type="ECO:0000256" key="1">
    <source>
        <dbReference type="PROSITE-ProRule" id="PRU00023"/>
    </source>
</evidence>
<accession>A0A9P5HGW7</accession>
<name>A0A9P5HGW7_9HYPO</name>
<dbReference type="PANTHER" id="PTHR10039">
    <property type="entry name" value="AMELOGENIN"/>
    <property type="match status" value="1"/>
</dbReference>
<proteinExistence type="predicted"/>
<dbReference type="Pfam" id="PF24809">
    <property type="entry name" value="DUF7708"/>
    <property type="match status" value="1"/>
</dbReference>
<protein>
    <recommendedName>
        <fullName evidence="2">DUF7708 domain-containing protein</fullName>
    </recommendedName>
</protein>
<dbReference type="EMBL" id="JAANBB010000042">
    <property type="protein sequence ID" value="KAF7553701.1"/>
    <property type="molecule type" value="Genomic_DNA"/>
</dbReference>
<organism evidence="3 4">
    <name type="scientific">Cylindrodendrum hubeiense</name>
    <dbReference type="NCBI Taxonomy" id="595255"/>
    <lineage>
        <taxon>Eukaryota</taxon>
        <taxon>Fungi</taxon>
        <taxon>Dikarya</taxon>
        <taxon>Ascomycota</taxon>
        <taxon>Pezizomycotina</taxon>
        <taxon>Sordariomycetes</taxon>
        <taxon>Hypocreomycetidae</taxon>
        <taxon>Hypocreales</taxon>
        <taxon>Nectriaceae</taxon>
        <taxon>Cylindrodendrum</taxon>
    </lineage>
</organism>